<dbReference type="RefSeq" id="WP_280055015.1">
    <property type="nucleotide sequence ID" value="NZ_JAOBYN010000018.1"/>
</dbReference>
<name>A0AA42N597_AQUAC</name>
<dbReference type="NCBIfam" id="TIGR02675">
    <property type="entry name" value="tape_meas_nterm"/>
    <property type="match status" value="1"/>
</dbReference>
<organism evidence="3 4">
    <name type="scientific">Aquipseudomonas alcaligenes</name>
    <name type="common">Pseudomonas alcaligenes</name>
    <dbReference type="NCBI Taxonomy" id="43263"/>
    <lineage>
        <taxon>Bacteria</taxon>
        <taxon>Pseudomonadati</taxon>
        <taxon>Pseudomonadota</taxon>
        <taxon>Gammaproteobacteria</taxon>
        <taxon>Pseudomonadales</taxon>
        <taxon>Pseudomonadaceae</taxon>
        <taxon>Aquipseudomonas</taxon>
    </lineage>
</organism>
<proteinExistence type="predicted"/>
<evidence type="ECO:0000313" key="3">
    <source>
        <dbReference type="EMBL" id="MDH1056749.1"/>
    </source>
</evidence>
<comment type="caution">
    <text evidence="3">The sequence shown here is derived from an EMBL/GenBank/DDBJ whole genome shotgun (WGS) entry which is preliminary data.</text>
</comment>
<feature type="compositionally biased region" description="Basic and acidic residues" evidence="1">
    <location>
        <begin position="15"/>
        <end position="26"/>
    </location>
</feature>
<protein>
    <submittedName>
        <fullName evidence="3">Tape measure protein</fullName>
    </submittedName>
</protein>
<dbReference type="InterPro" id="IPR013491">
    <property type="entry name" value="Tape_meas_N"/>
</dbReference>
<feature type="region of interest" description="Disordered" evidence="1">
    <location>
        <begin position="1"/>
        <end position="46"/>
    </location>
</feature>
<gene>
    <name evidence="3" type="ORF">N5C05_18575</name>
</gene>
<reference evidence="3" key="1">
    <citation type="submission" date="2022-09" db="EMBL/GenBank/DDBJ databases">
        <title>Intensive care unit water sources are persistently colonized with multi-drug resistant bacteria and are the site of extensive horizontal gene transfer of antibiotic resistance genes.</title>
        <authorList>
            <person name="Diorio-Toth L."/>
        </authorList>
    </citation>
    <scope>NUCLEOTIDE SEQUENCE</scope>
    <source>
        <strain evidence="3">GD03990</strain>
    </source>
</reference>
<evidence type="ECO:0000313" key="4">
    <source>
        <dbReference type="Proteomes" id="UP001158730"/>
    </source>
</evidence>
<dbReference type="Proteomes" id="UP001158730">
    <property type="component" value="Unassembled WGS sequence"/>
</dbReference>
<dbReference type="AlphaFoldDB" id="A0AA42N597"/>
<dbReference type="EMBL" id="JAOBYN010000018">
    <property type="protein sequence ID" value="MDH1056749.1"/>
    <property type="molecule type" value="Genomic_DNA"/>
</dbReference>
<evidence type="ECO:0000259" key="2">
    <source>
        <dbReference type="Pfam" id="PF20155"/>
    </source>
</evidence>
<evidence type="ECO:0000256" key="1">
    <source>
        <dbReference type="SAM" id="MobiDB-lite"/>
    </source>
</evidence>
<dbReference type="Pfam" id="PF20155">
    <property type="entry name" value="TMP_3"/>
    <property type="match status" value="1"/>
</dbReference>
<feature type="domain" description="Tape measure protein N-terminal" evidence="2">
    <location>
        <begin position="112"/>
        <end position="299"/>
    </location>
</feature>
<sequence length="541" mass="60064">MALQAAQERGRRLRQREEERAADRAARAAKAQQTEQRQTERHAQAQQRFQWQQARQQHWEANKDKRRPMGFGAGLDVMDFARSNPLLTALTSLTAAIVALESRIKETSNRVSDSEQYVNVLEQAGGKNPENQRFVRQEFLRIANKYGTSVDMEAAKDFRTAIMTATSGGKMSLENAIKQFETQSAAFRGAGMNREEQARALIQLRQVRAKGVGDTEDFKTFLEAAPLLGDAIGSAWADRTGFKGPTSEIQGALLKAIPKGELLAADFNKAFDNFVRDNRGAIEKQSKSIQAAQQRLENAKFIQQNDIDQSAELKKAIHDRIQAERELTEAMKPVNETLAKFDAALISATASVLNYYFKDKSVEELKTKLEEAQAKYDKTSNFSENHPARVIASNDLAEAKRALLDAQLKAGAEVKGDAPPRYLLNDGEKAKQEGREAFPFLKGLDKSLMQLSSPEASPLPVGVLPISSPEASIQQVIENKVTNNTDARSTITNNNTFQINGSTQSPDQIADAIESRMEVIARKSWENAMHSTKANLVEVRK</sequence>
<accession>A0AA42N597</accession>